<dbReference type="AlphaFoldDB" id="A0A5T0UQ48"/>
<comment type="caution">
    <text evidence="1">The sequence shown here is derived from an EMBL/GenBank/DDBJ whole genome shotgun (WGS) entry which is preliminary data.</text>
</comment>
<reference evidence="1" key="1">
    <citation type="submission" date="2018-06" db="EMBL/GenBank/DDBJ databases">
        <authorList>
            <consortium name="PulseNet: The National Subtyping Network for Foodborne Disease Surveillance"/>
            <person name="Tarr C.L."/>
            <person name="Trees E."/>
            <person name="Katz L.S."/>
            <person name="Carleton-Romer H.A."/>
            <person name="Stroika S."/>
            <person name="Kucerova Z."/>
            <person name="Roache K.F."/>
            <person name="Sabol A.L."/>
            <person name="Besser J."/>
            <person name="Gerner-Smidt P."/>
        </authorList>
    </citation>
    <scope>NUCLEOTIDE SEQUENCE</scope>
    <source>
        <strain evidence="1">PNUSAC003301</strain>
    </source>
</reference>
<name>A0A5T0UQ48_CAMJU</name>
<evidence type="ECO:0000313" key="1">
    <source>
        <dbReference type="EMBL" id="EAK3904298.1"/>
    </source>
</evidence>
<proteinExistence type="predicted"/>
<feature type="non-terminal residue" evidence="1">
    <location>
        <position position="207"/>
    </location>
</feature>
<sequence>MTVEYTGQNGDTFSMIVKPNATKGGILEAASNIDATGSPQKTALGDGSYKYTWTITNEVDNTNVTVKQTIKPINFFAEVIQNGAEPYPPYLSSAANDAMTVSGDNYQISFLINDVPAPTSTSVKITLDKRLLPAGARVETKADAYKENTTTNVTTDTNYLYQVEILDGNVVANVPTTVRGFAQVKVPVPEHFVLDVAETNKYLMHTS</sequence>
<organism evidence="1">
    <name type="scientific">Campylobacter jejuni</name>
    <dbReference type="NCBI Taxonomy" id="197"/>
    <lineage>
        <taxon>Bacteria</taxon>
        <taxon>Pseudomonadati</taxon>
        <taxon>Campylobacterota</taxon>
        <taxon>Epsilonproteobacteria</taxon>
        <taxon>Campylobacterales</taxon>
        <taxon>Campylobacteraceae</taxon>
        <taxon>Campylobacter</taxon>
    </lineage>
</organism>
<accession>A0A5T0UQ48</accession>
<protein>
    <submittedName>
        <fullName evidence="1">Uncharacterized protein</fullName>
    </submittedName>
</protein>
<gene>
    <name evidence="1" type="ORF">CW563_09495</name>
</gene>
<dbReference type="EMBL" id="AACFVE010000206">
    <property type="protein sequence ID" value="EAK3904298.1"/>
    <property type="molecule type" value="Genomic_DNA"/>
</dbReference>